<evidence type="ECO:0000256" key="1">
    <source>
        <dbReference type="SAM" id="Phobius"/>
    </source>
</evidence>
<keyword evidence="1" id="KW-1133">Transmembrane helix</keyword>
<sequence>MLHKLARISYNKLSRRQVLRGLGVGMGMVAVGTLTGCTSGLVKRLETPGSKMAILSKEDRLAQAFAKLNKKLLKEAMDEMKAILKAHKRRAITERTAISRTRKVVEQVFDHYNRIGLTSALEENAYAALQAYTGLEPDVISYLRSAEVTEDKIQELRSRVQRARDELLPKASNLHLDQMMSNIITQLQMIESHQAASTTALKFEQLDFWKWVRCVGSALVTIGTGIATVAACASCASKPEPLSCAGCAGGALATLGAAALTAAECAGS</sequence>
<gene>
    <name evidence="2" type="ORF">HGMM_OP4C366</name>
</gene>
<dbReference type="AlphaFoldDB" id="H5ST80"/>
<proteinExistence type="predicted"/>
<name>H5ST80_ACEAU</name>
<keyword evidence="1" id="KW-0812">Transmembrane</keyword>
<evidence type="ECO:0000313" key="2">
    <source>
        <dbReference type="EMBL" id="BAL59730.1"/>
    </source>
</evidence>
<dbReference type="EMBL" id="AP011803">
    <property type="protein sequence ID" value="BAL59730.1"/>
    <property type="molecule type" value="Genomic_DNA"/>
</dbReference>
<feature type="transmembrane region" description="Helical" evidence="1">
    <location>
        <begin position="21"/>
        <end position="42"/>
    </location>
</feature>
<reference evidence="2" key="1">
    <citation type="journal article" date="2005" name="Environ. Microbiol.">
        <title>Genetic and functional properties of uncultivated thermophilic crenarchaeotes from a subsurface gold mine as revealed by analysis of genome fragments.</title>
        <authorList>
            <person name="Nunoura T."/>
            <person name="Hirayama H."/>
            <person name="Takami H."/>
            <person name="Oida H."/>
            <person name="Nishi S."/>
            <person name="Shimamura S."/>
            <person name="Suzuki Y."/>
            <person name="Inagaki F."/>
            <person name="Takai K."/>
            <person name="Nealson K.H."/>
            <person name="Horikoshi K."/>
        </authorList>
    </citation>
    <scope>NUCLEOTIDE SEQUENCE</scope>
</reference>
<protein>
    <submittedName>
        <fullName evidence="2">Uncharacterized protein</fullName>
    </submittedName>
</protein>
<organism evidence="2">
    <name type="scientific">Acetithermum autotrophicum</name>
    <dbReference type="NCBI Taxonomy" id="1446466"/>
    <lineage>
        <taxon>Bacteria</taxon>
        <taxon>Candidatus Bipolaricaulota</taxon>
        <taxon>Candidatus Acetithermum</taxon>
    </lineage>
</organism>
<keyword evidence="1" id="KW-0472">Membrane</keyword>
<reference evidence="2" key="2">
    <citation type="journal article" date="2012" name="PLoS ONE">
        <title>A Deeply Branching Thermophilic Bacterium with an Ancient Acetyl-CoA Pathway Dominates a Subsurface Ecosystem.</title>
        <authorList>
            <person name="Takami H."/>
            <person name="Noguchi H."/>
            <person name="Takaki Y."/>
            <person name="Uchiyama I."/>
            <person name="Toyoda A."/>
            <person name="Nishi S."/>
            <person name="Chee G.-J."/>
            <person name="Arai W."/>
            <person name="Nunoura T."/>
            <person name="Itoh T."/>
            <person name="Hattori M."/>
            <person name="Takai K."/>
        </authorList>
    </citation>
    <scope>NUCLEOTIDE SEQUENCE</scope>
</reference>
<accession>H5ST80</accession>